<dbReference type="PANTHER" id="PTHR38149:SF1">
    <property type="entry name" value="ATPASE"/>
    <property type="match status" value="1"/>
</dbReference>
<dbReference type="Proteomes" id="UP000595220">
    <property type="component" value="Chromosome"/>
</dbReference>
<accession>A0AAQ0BVS0</accession>
<evidence type="ECO:0000313" key="4">
    <source>
        <dbReference type="EMBL" id="QQC43750.1"/>
    </source>
</evidence>
<dbReference type="KEGG" id="amy:ADJ76_07160"/>
<protein>
    <submittedName>
        <fullName evidence="4">ABC-ATPase domain-containing protein</fullName>
    </submittedName>
</protein>
<feature type="domain" description="MRB1590-like C-terminal" evidence="3">
    <location>
        <begin position="473"/>
        <end position="573"/>
    </location>
</feature>
<evidence type="ECO:0000313" key="5">
    <source>
        <dbReference type="Proteomes" id="UP000595220"/>
    </source>
</evidence>
<feature type="domain" description="ATPase of the ABC class N-terminal" evidence="2">
    <location>
        <begin position="18"/>
        <end position="166"/>
    </location>
</feature>
<dbReference type="SUPFAM" id="SSF52540">
    <property type="entry name" value="P-loop containing nucleoside triphosphate hydrolases"/>
    <property type="match status" value="1"/>
</dbReference>
<dbReference type="InterPro" id="IPR046833">
    <property type="entry name" value="ABC_N"/>
</dbReference>
<name>A0AAQ0BVS0_9ACTO</name>
<dbReference type="Pfam" id="PF20446">
    <property type="entry name" value="ABC_N"/>
    <property type="match status" value="1"/>
</dbReference>
<proteinExistence type="predicted"/>
<dbReference type="Pfam" id="PF09818">
    <property type="entry name" value="ABC_ATPase"/>
    <property type="match status" value="1"/>
</dbReference>
<evidence type="ECO:0000259" key="3">
    <source>
        <dbReference type="Pfam" id="PF21117"/>
    </source>
</evidence>
<evidence type="ECO:0000259" key="2">
    <source>
        <dbReference type="Pfam" id="PF20446"/>
    </source>
</evidence>
<sequence length="589" mass="62922">MTPRYEAPSRSVAGTDADLLAQLRHADGRPYGFYKNLAGAWDYGDFTLAVDHVQADPYAPPSALRAYTTPRAMGLPEAALASSDARLAAADFLARAFDEAIRGRAARDLSIARAGALILQRSYASVLPDRVEVRFQVKLPARGRTILGKSAARLFDVDVPNVIMDCFDFISQDPETTRKRSRLLAHVATYEDYRALQEQLEANGWVSFVADQSLLARRSGVSEAPLAGEGVVAFTAPDSLRASVTLPHAGEVSGMAIPAGLTLIVGGGYHGKSTLLEAIAQGVYAHVPGDGRELVATDPTATKVRAADGRAVTGVDISPFITHLPGGMDTTSFSTENASGSTSQAASIIESLELGARALLIDEDTSATNLLIRDTRMRDLVAADKEPITPLVDRVASLTRAGTSLIMVVGGSGAFLDAADRVLMMDNYRCLDVTDRARQVATDLPRPRTDAPAIWEAAPRVPRPKARADRPRTKASGTQTLTLDRQAIDISDVEAVVDPGQAEAIAWCVRGVLEEMAGKQSLPDLLAKLGRRLASEGLDAACKFGARPYPAFLARPRLIDVGAAINRYRGLALRSPHPEHPQHESPTGP</sequence>
<dbReference type="AlphaFoldDB" id="A0AAQ0BVS0"/>
<dbReference type="EMBL" id="CP066065">
    <property type="protein sequence ID" value="QQC43750.1"/>
    <property type="molecule type" value="Genomic_DNA"/>
</dbReference>
<dbReference type="PANTHER" id="PTHR38149">
    <property type="entry name" value="ATPASE"/>
    <property type="match status" value="1"/>
</dbReference>
<dbReference type="RefSeq" id="WP_050695417.1">
    <property type="nucleotide sequence ID" value="NZ_CP012072.1"/>
</dbReference>
<dbReference type="InterPro" id="IPR019195">
    <property type="entry name" value="ABC_ATPase_put"/>
</dbReference>
<organism evidence="4 5">
    <name type="scientific">Schaalia meyeri</name>
    <dbReference type="NCBI Taxonomy" id="52773"/>
    <lineage>
        <taxon>Bacteria</taxon>
        <taxon>Bacillati</taxon>
        <taxon>Actinomycetota</taxon>
        <taxon>Actinomycetes</taxon>
        <taxon>Actinomycetales</taxon>
        <taxon>Actinomycetaceae</taxon>
        <taxon>Schaalia</taxon>
    </lineage>
</organism>
<evidence type="ECO:0000259" key="1">
    <source>
        <dbReference type="Pfam" id="PF09818"/>
    </source>
</evidence>
<dbReference type="InterPro" id="IPR046834">
    <property type="entry name" value="ABC_ATPase_C"/>
</dbReference>
<dbReference type="InterPro" id="IPR049069">
    <property type="entry name" value="MRB1590-like_C"/>
</dbReference>
<reference evidence="4 5" key="1">
    <citation type="submission" date="2020-12" db="EMBL/GenBank/DDBJ databases">
        <title>FDA dAtabase for Regulatory Grade micrObial Sequences (FDA-ARGOS): Supporting development and validation of Infectious Disease Dx tests.</title>
        <authorList>
            <person name="Sproer C."/>
            <person name="Gronow S."/>
            <person name="Severitt S."/>
            <person name="Schroder I."/>
            <person name="Tallon L."/>
            <person name="Sadzewicz L."/>
            <person name="Zhao X."/>
            <person name="Boylan J."/>
            <person name="Ott S."/>
            <person name="Bowen H."/>
            <person name="Vavikolanu K."/>
            <person name="Mehta A."/>
            <person name="Aluvathingal J."/>
            <person name="Nadendla S."/>
            <person name="Lowell S."/>
            <person name="Myers T."/>
            <person name="Yan Y."/>
            <person name="Sichtig H."/>
        </authorList>
    </citation>
    <scope>NUCLEOTIDE SEQUENCE [LARGE SCALE GENOMIC DNA]</scope>
    <source>
        <strain evidence="4 5">FDAARGOS_985</strain>
    </source>
</reference>
<feature type="domain" description="ATPase of the ABC class C-terminal" evidence="1">
    <location>
        <begin position="181"/>
        <end position="452"/>
    </location>
</feature>
<dbReference type="Gene3D" id="3.40.50.300">
    <property type="entry name" value="P-loop containing nucleotide triphosphate hydrolases"/>
    <property type="match status" value="1"/>
</dbReference>
<dbReference type="Pfam" id="PF21117">
    <property type="entry name" value="MRB1590_C"/>
    <property type="match status" value="1"/>
</dbReference>
<dbReference type="InterPro" id="IPR027417">
    <property type="entry name" value="P-loop_NTPase"/>
</dbReference>
<gene>
    <name evidence="4" type="ORF">I6H42_08250</name>
</gene>
<keyword evidence="5" id="KW-1185">Reference proteome</keyword>